<proteinExistence type="predicted"/>
<reference evidence="2" key="1">
    <citation type="submission" date="2020-10" db="EMBL/GenBank/DDBJ databases">
        <authorList>
            <person name="Gilroy R."/>
        </authorList>
    </citation>
    <scope>NUCLEOTIDE SEQUENCE</scope>
    <source>
        <strain evidence="2">ChiBcolR7-354</strain>
    </source>
</reference>
<dbReference type="InterPro" id="IPR028082">
    <property type="entry name" value="Peripla_BP_I"/>
</dbReference>
<keyword evidence="1" id="KW-0732">Signal</keyword>
<protein>
    <submittedName>
        <fullName evidence="2">ABC transporter substrate-binding protein</fullName>
    </submittedName>
</protein>
<evidence type="ECO:0000256" key="1">
    <source>
        <dbReference type="SAM" id="SignalP"/>
    </source>
</evidence>
<accession>A0A9D0ZHL3</accession>
<name>A0A9D0ZHL3_9FIRM</name>
<dbReference type="SUPFAM" id="SSF53822">
    <property type="entry name" value="Periplasmic binding protein-like I"/>
    <property type="match status" value="1"/>
</dbReference>
<feature type="signal peptide" evidence="1">
    <location>
        <begin position="1"/>
        <end position="19"/>
    </location>
</feature>
<dbReference type="PANTHER" id="PTHR35271">
    <property type="entry name" value="ABC TRANSPORTER, SUBSTRATE-BINDING LIPOPROTEIN-RELATED"/>
    <property type="match status" value="1"/>
</dbReference>
<dbReference type="InterPro" id="IPR007487">
    <property type="entry name" value="ABC_transpt-TYRBP-like"/>
</dbReference>
<organism evidence="2 3">
    <name type="scientific">Candidatus Scatomorpha intestinavium</name>
    <dbReference type="NCBI Taxonomy" id="2840922"/>
    <lineage>
        <taxon>Bacteria</taxon>
        <taxon>Bacillati</taxon>
        <taxon>Bacillota</taxon>
        <taxon>Clostridia</taxon>
        <taxon>Eubacteriales</taxon>
        <taxon>Candidatus Scatomorpha</taxon>
    </lineage>
</organism>
<feature type="chain" id="PRO_5039630677" evidence="1">
    <location>
        <begin position="20"/>
        <end position="322"/>
    </location>
</feature>
<dbReference type="PANTHER" id="PTHR35271:SF1">
    <property type="entry name" value="ABC TRANSPORTER, SUBSTRATE-BINDING LIPOPROTEIN"/>
    <property type="match status" value="1"/>
</dbReference>
<sequence length="322" mass="33633">MRRKLLSAALAATMALTLAACGSEEQSADNPDAYTIGICEQMEHVSLSEATRGFKAALTELLGEGNVVFQEQNAGGEQTNCTTIMNGFISDGVDLILANATWPLQAAASATADIPILGTSVTDYGTALGIEDFSGTVGGNISGTSDLVDLEAQAEVLHELFPNAKTVGLLYCSGEPNSVYQIETVRGYLEPMGYTCEVYAFTDVNDLASVTQTACDNCDVIYIPTDNTVAANTETVANVVIPVGVPVVGGDPGICSGCGVATIATDYYELGRLTGEMAAQILQGEADISTLAVQYGPMQKLYNSANCEALGVSVPEDYIEVE</sequence>
<evidence type="ECO:0000313" key="3">
    <source>
        <dbReference type="Proteomes" id="UP000824262"/>
    </source>
</evidence>
<dbReference type="Gene3D" id="3.40.50.2300">
    <property type="match status" value="2"/>
</dbReference>
<dbReference type="Proteomes" id="UP000824262">
    <property type="component" value="Unassembled WGS sequence"/>
</dbReference>
<dbReference type="AlphaFoldDB" id="A0A9D0ZHL3"/>
<comment type="caution">
    <text evidence="2">The sequence shown here is derived from an EMBL/GenBank/DDBJ whole genome shotgun (WGS) entry which is preliminary data.</text>
</comment>
<dbReference type="Pfam" id="PF04392">
    <property type="entry name" value="ABC_sub_bind"/>
    <property type="match status" value="1"/>
</dbReference>
<gene>
    <name evidence="2" type="ORF">IAB77_09475</name>
</gene>
<evidence type="ECO:0000313" key="2">
    <source>
        <dbReference type="EMBL" id="HIQ79469.1"/>
    </source>
</evidence>
<reference evidence="2" key="2">
    <citation type="journal article" date="2021" name="PeerJ">
        <title>Extensive microbial diversity within the chicken gut microbiome revealed by metagenomics and culture.</title>
        <authorList>
            <person name="Gilroy R."/>
            <person name="Ravi A."/>
            <person name="Getino M."/>
            <person name="Pursley I."/>
            <person name="Horton D.L."/>
            <person name="Alikhan N.F."/>
            <person name="Baker D."/>
            <person name="Gharbi K."/>
            <person name="Hall N."/>
            <person name="Watson M."/>
            <person name="Adriaenssens E.M."/>
            <person name="Foster-Nyarko E."/>
            <person name="Jarju S."/>
            <person name="Secka A."/>
            <person name="Antonio M."/>
            <person name="Oren A."/>
            <person name="Chaudhuri R.R."/>
            <person name="La Ragione R."/>
            <person name="Hildebrand F."/>
            <person name="Pallen M.J."/>
        </authorList>
    </citation>
    <scope>NUCLEOTIDE SEQUENCE</scope>
    <source>
        <strain evidence="2">ChiBcolR7-354</strain>
    </source>
</reference>
<dbReference type="PROSITE" id="PS51257">
    <property type="entry name" value="PROKAR_LIPOPROTEIN"/>
    <property type="match status" value="1"/>
</dbReference>
<dbReference type="CDD" id="cd06325">
    <property type="entry name" value="PBP1_ABC_unchar_transporter"/>
    <property type="match status" value="1"/>
</dbReference>
<dbReference type="EMBL" id="DVGA01000106">
    <property type="protein sequence ID" value="HIQ79469.1"/>
    <property type="molecule type" value="Genomic_DNA"/>
</dbReference>